<organism evidence="2 3">
    <name type="scientific">Phrynocephalus forsythii</name>
    <dbReference type="NCBI Taxonomy" id="171643"/>
    <lineage>
        <taxon>Eukaryota</taxon>
        <taxon>Metazoa</taxon>
        <taxon>Chordata</taxon>
        <taxon>Craniata</taxon>
        <taxon>Vertebrata</taxon>
        <taxon>Euteleostomi</taxon>
        <taxon>Lepidosauria</taxon>
        <taxon>Squamata</taxon>
        <taxon>Bifurcata</taxon>
        <taxon>Unidentata</taxon>
        <taxon>Episquamata</taxon>
        <taxon>Toxicofera</taxon>
        <taxon>Iguania</taxon>
        <taxon>Acrodonta</taxon>
        <taxon>Agamidae</taxon>
        <taxon>Agaminae</taxon>
        <taxon>Phrynocephalus</taxon>
    </lineage>
</organism>
<evidence type="ECO:0000256" key="1">
    <source>
        <dbReference type="SAM" id="MobiDB-lite"/>
    </source>
</evidence>
<feature type="region of interest" description="Disordered" evidence="1">
    <location>
        <begin position="38"/>
        <end position="76"/>
    </location>
</feature>
<comment type="caution">
    <text evidence="2">The sequence shown here is derived from an EMBL/GenBank/DDBJ whole genome shotgun (WGS) entry which is preliminary data.</text>
</comment>
<gene>
    <name evidence="2" type="ORF">JRQ81_008167</name>
</gene>
<name>A0A9Q0XBJ1_9SAUR</name>
<dbReference type="AlphaFoldDB" id="A0A9Q0XBJ1"/>
<protein>
    <submittedName>
        <fullName evidence="2">Uncharacterized protein</fullName>
    </submittedName>
</protein>
<dbReference type="Proteomes" id="UP001142489">
    <property type="component" value="Unassembled WGS sequence"/>
</dbReference>
<evidence type="ECO:0000313" key="3">
    <source>
        <dbReference type="Proteomes" id="UP001142489"/>
    </source>
</evidence>
<sequence length="90" mass="9522">MGGHFIAIRGLNRGVKATHPKTSLIYDQQVIAILWSQDTRDDGCGSPGSPEGTELGKAEACRATGKGSSAKQGVPYTRQEQNVLTYAGSE</sequence>
<accession>A0A9Q0XBJ1</accession>
<evidence type="ECO:0000313" key="2">
    <source>
        <dbReference type="EMBL" id="KAJ7308892.1"/>
    </source>
</evidence>
<dbReference type="EMBL" id="JAPFRF010000017">
    <property type="protein sequence ID" value="KAJ7308892.1"/>
    <property type="molecule type" value="Genomic_DNA"/>
</dbReference>
<proteinExistence type="predicted"/>
<keyword evidence="3" id="KW-1185">Reference proteome</keyword>
<reference evidence="2" key="1">
    <citation type="journal article" date="2023" name="DNA Res.">
        <title>Chromosome-level genome assembly of Phrynocephalus forsythii using third-generation DNA sequencing and Hi-C analysis.</title>
        <authorList>
            <person name="Qi Y."/>
            <person name="Zhao W."/>
            <person name="Zhao Y."/>
            <person name="Niu C."/>
            <person name="Cao S."/>
            <person name="Zhang Y."/>
        </authorList>
    </citation>
    <scope>NUCLEOTIDE SEQUENCE</scope>
    <source>
        <tissue evidence="2">Muscle</tissue>
    </source>
</reference>